<dbReference type="GO" id="GO:0004842">
    <property type="term" value="F:ubiquitin-protein transferase activity"/>
    <property type="evidence" value="ECO:0007669"/>
    <property type="project" value="TreeGrafter"/>
</dbReference>
<dbReference type="Proteomes" id="UP000015105">
    <property type="component" value="Chromosome 4D"/>
</dbReference>
<dbReference type="PANTHER" id="PTHR16079">
    <property type="entry name" value="UBIQUITIN LIGASE PROTEIN CHFR"/>
    <property type="match status" value="1"/>
</dbReference>
<dbReference type="GO" id="GO:0016567">
    <property type="term" value="P:protein ubiquitination"/>
    <property type="evidence" value="ECO:0007669"/>
    <property type="project" value="TreeGrafter"/>
</dbReference>
<evidence type="ECO:0000313" key="2">
    <source>
        <dbReference type="Proteomes" id="UP000015105"/>
    </source>
</evidence>
<reference evidence="1" key="5">
    <citation type="journal article" date="2021" name="G3 (Bethesda)">
        <title>Aegilops tauschii genome assembly Aet v5.0 features greater sequence contiguity and improved annotation.</title>
        <authorList>
            <person name="Wang L."/>
            <person name="Zhu T."/>
            <person name="Rodriguez J.C."/>
            <person name="Deal K.R."/>
            <person name="Dubcovsky J."/>
            <person name="McGuire P.E."/>
            <person name="Lux T."/>
            <person name="Spannagl M."/>
            <person name="Mayer K.F.X."/>
            <person name="Baldrich P."/>
            <person name="Meyers B.C."/>
            <person name="Huo N."/>
            <person name="Gu Y.Q."/>
            <person name="Zhou H."/>
            <person name="Devos K.M."/>
            <person name="Bennetzen J.L."/>
            <person name="Unver T."/>
            <person name="Budak H."/>
            <person name="Gulick P.J."/>
            <person name="Galiba G."/>
            <person name="Kalapos B."/>
            <person name="Nelson D.R."/>
            <person name="Li P."/>
            <person name="You F.M."/>
            <person name="Luo M.C."/>
            <person name="Dvorak J."/>
        </authorList>
    </citation>
    <scope>NUCLEOTIDE SEQUENCE [LARGE SCALE GENOMIC DNA]</scope>
    <source>
        <strain evidence="1">cv. AL8/78</strain>
    </source>
</reference>
<sequence length="46" mass="5425">FVFQLLPADAADRDSCWYGFMCRTQHHRQDHAKKLNHVCRPTRGNP</sequence>
<dbReference type="EnsemblPlants" id="AET4Gv20193800.20">
    <property type="protein sequence ID" value="AET4Gv20193800.20"/>
    <property type="gene ID" value="AET4Gv20193800"/>
</dbReference>
<reference evidence="1" key="4">
    <citation type="submission" date="2019-03" db="UniProtKB">
        <authorList>
            <consortium name="EnsemblPlants"/>
        </authorList>
    </citation>
    <scope>IDENTIFICATION</scope>
</reference>
<dbReference type="GO" id="GO:0006511">
    <property type="term" value="P:ubiquitin-dependent protein catabolic process"/>
    <property type="evidence" value="ECO:0007669"/>
    <property type="project" value="TreeGrafter"/>
</dbReference>
<dbReference type="PANTHER" id="PTHR16079:SF4">
    <property type="entry name" value="E3 UBIQUITIN-PROTEIN LIGASE CHFR"/>
    <property type="match status" value="1"/>
</dbReference>
<reference evidence="2" key="2">
    <citation type="journal article" date="2017" name="Nat. Plants">
        <title>The Aegilops tauschii genome reveals multiple impacts of transposons.</title>
        <authorList>
            <person name="Zhao G."/>
            <person name="Zou C."/>
            <person name="Li K."/>
            <person name="Wang K."/>
            <person name="Li T."/>
            <person name="Gao L."/>
            <person name="Zhang X."/>
            <person name="Wang H."/>
            <person name="Yang Z."/>
            <person name="Liu X."/>
            <person name="Jiang W."/>
            <person name="Mao L."/>
            <person name="Kong X."/>
            <person name="Jiao Y."/>
            <person name="Jia J."/>
        </authorList>
    </citation>
    <scope>NUCLEOTIDE SEQUENCE [LARGE SCALE GENOMIC DNA]</scope>
    <source>
        <strain evidence="2">cv. AL8/78</strain>
    </source>
</reference>
<reference evidence="2" key="1">
    <citation type="journal article" date="2014" name="Science">
        <title>Ancient hybridizations among the ancestral genomes of bread wheat.</title>
        <authorList>
            <consortium name="International Wheat Genome Sequencing Consortium,"/>
            <person name="Marcussen T."/>
            <person name="Sandve S.R."/>
            <person name="Heier L."/>
            <person name="Spannagl M."/>
            <person name="Pfeifer M."/>
            <person name="Jakobsen K.S."/>
            <person name="Wulff B.B."/>
            <person name="Steuernagel B."/>
            <person name="Mayer K.F."/>
            <person name="Olsen O.A."/>
        </authorList>
    </citation>
    <scope>NUCLEOTIDE SEQUENCE [LARGE SCALE GENOMIC DNA]</scope>
    <source>
        <strain evidence="2">cv. AL8/78</strain>
    </source>
</reference>
<accession>A0A453HHX4</accession>
<proteinExistence type="predicted"/>
<dbReference type="GO" id="GO:0005634">
    <property type="term" value="C:nucleus"/>
    <property type="evidence" value="ECO:0007669"/>
    <property type="project" value="TreeGrafter"/>
</dbReference>
<dbReference type="AlphaFoldDB" id="A0A453HHX4"/>
<protein>
    <recommendedName>
        <fullName evidence="3">Aprataxin and PNK-like factor PBZ domain-containing protein</fullName>
    </recommendedName>
</protein>
<organism evidence="1 2">
    <name type="scientific">Aegilops tauschii subsp. strangulata</name>
    <name type="common">Goatgrass</name>
    <dbReference type="NCBI Taxonomy" id="200361"/>
    <lineage>
        <taxon>Eukaryota</taxon>
        <taxon>Viridiplantae</taxon>
        <taxon>Streptophyta</taxon>
        <taxon>Embryophyta</taxon>
        <taxon>Tracheophyta</taxon>
        <taxon>Spermatophyta</taxon>
        <taxon>Magnoliopsida</taxon>
        <taxon>Liliopsida</taxon>
        <taxon>Poales</taxon>
        <taxon>Poaceae</taxon>
        <taxon>BOP clade</taxon>
        <taxon>Pooideae</taxon>
        <taxon>Triticodae</taxon>
        <taxon>Triticeae</taxon>
        <taxon>Triticinae</taxon>
        <taxon>Aegilops</taxon>
    </lineage>
</organism>
<dbReference type="Gramene" id="AET4Gv20193800.20">
    <property type="protein sequence ID" value="AET4Gv20193800.20"/>
    <property type="gene ID" value="AET4Gv20193800"/>
</dbReference>
<evidence type="ECO:0008006" key="3">
    <source>
        <dbReference type="Google" id="ProtNLM"/>
    </source>
</evidence>
<keyword evidence="2" id="KW-1185">Reference proteome</keyword>
<evidence type="ECO:0000313" key="1">
    <source>
        <dbReference type="EnsemblPlants" id="AET4Gv20193800.20"/>
    </source>
</evidence>
<name>A0A453HHX4_AEGTS</name>
<dbReference type="InterPro" id="IPR052256">
    <property type="entry name" value="E3_ubiquitin-ligase_CHFR"/>
</dbReference>
<reference evidence="1" key="3">
    <citation type="journal article" date="2017" name="Nature">
        <title>Genome sequence of the progenitor of the wheat D genome Aegilops tauschii.</title>
        <authorList>
            <person name="Luo M.C."/>
            <person name="Gu Y.Q."/>
            <person name="Puiu D."/>
            <person name="Wang H."/>
            <person name="Twardziok S.O."/>
            <person name="Deal K.R."/>
            <person name="Huo N."/>
            <person name="Zhu T."/>
            <person name="Wang L."/>
            <person name="Wang Y."/>
            <person name="McGuire P.E."/>
            <person name="Liu S."/>
            <person name="Long H."/>
            <person name="Ramasamy R.K."/>
            <person name="Rodriguez J.C."/>
            <person name="Van S.L."/>
            <person name="Yuan L."/>
            <person name="Wang Z."/>
            <person name="Xia Z."/>
            <person name="Xiao L."/>
            <person name="Anderson O.D."/>
            <person name="Ouyang S."/>
            <person name="Liang Y."/>
            <person name="Zimin A.V."/>
            <person name="Pertea G."/>
            <person name="Qi P."/>
            <person name="Bennetzen J.L."/>
            <person name="Dai X."/>
            <person name="Dawson M.W."/>
            <person name="Muller H.G."/>
            <person name="Kugler K."/>
            <person name="Rivarola-Duarte L."/>
            <person name="Spannagl M."/>
            <person name="Mayer K.F.X."/>
            <person name="Lu F.H."/>
            <person name="Bevan M.W."/>
            <person name="Leroy P."/>
            <person name="Li P."/>
            <person name="You F.M."/>
            <person name="Sun Q."/>
            <person name="Liu Z."/>
            <person name="Lyons E."/>
            <person name="Wicker T."/>
            <person name="Salzberg S.L."/>
            <person name="Devos K.M."/>
            <person name="Dvorak J."/>
        </authorList>
    </citation>
    <scope>NUCLEOTIDE SEQUENCE [LARGE SCALE GENOMIC DNA]</scope>
    <source>
        <strain evidence="1">cv. AL8/78</strain>
    </source>
</reference>